<accession>A0A2V3J5K1</accession>
<dbReference type="EMBL" id="NBIV01000002">
    <property type="protein sequence ID" value="PXF49708.1"/>
    <property type="molecule type" value="Genomic_DNA"/>
</dbReference>
<reference evidence="2 3" key="1">
    <citation type="journal article" date="2018" name="Mol. Biol. Evol.">
        <title>Analysis of the draft genome of the red seaweed Gracilariopsis chorda provides insights into genome size evolution in Rhodophyta.</title>
        <authorList>
            <person name="Lee J."/>
            <person name="Yang E.C."/>
            <person name="Graf L."/>
            <person name="Yang J.H."/>
            <person name="Qiu H."/>
            <person name="Zel Zion U."/>
            <person name="Chan C.X."/>
            <person name="Stephens T.G."/>
            <person name="Weber A.P.M."/>
            <person name="Boo G.H."/>
            <person name="Boo S.M."/>
            <person name="Kim K.M."/>
            <person name="Shin Y."/>
            <person name="Jung M."/>
            <person name="Lee S.J."/>
            <person name="Yim H.S."/>
            <person name="Lee J.H."/>
            <person name="Bhattacharya D."/>
            <person name="Yoon H.S."/>
        </authorList>
    </citation>
    <scope>NUCLEOTIDE SEQUENCE [LARGE SCALE GENOMIC DNA]</scope>
    <source>
        <strain evidence="2 3">SKKU-2015</strain>
        <tissue evidence="2">Whole body</tissue>
    </source>
</reference>
<keyword evidence="3" id="KW-1185">Reference proteome</keyword>
<sequence>MVKSWNERLSLAESELDKVKSENRAGLRDTHVKRDDENLAQARKLISDVQDEAMETLKVHDLLNDPFKVHYWRPSSSQQSFYHCDGADRESMMVREGKLRELVLAETAVD</sequence>
<keyword evidence="1" id="KW-0175">Coiled coil</keyword>
<protein>
    <submittedName>
        <fullName evidence="2">Uncharacterized protein</fullName>
    </submittedName>
</protein>
<proteinExistence type="predicted"/>
<comment type="caution">
    <text evidence="2">The sequence shown here is derived from an EMBL/GenBank/DDBJ whole genome shotgun (WGS) entry which is preliminary data.</text>
</comment>
<gene>
    <name evidence="2" type="ORF">BWQ96_00360</name>
</gene>
<feature type="coiled-coil region" evidence="1">
    <location>
        <begin position="2"/>
        <end position="52"/>
    </location>
</feature>
<evidence type="ECO:0000313" key="3">
    <source>
        <dbReference type="Proteomes" id="UP000247409"/>
    </source>
</evidence>
<dbReference type="AlphaFoldDB" id="A0A2V3J5K1"/>
<organism evidence="2 3">
    <name type="scientific">Gracilariopsis chorda</name>
    <dbReference type="NCBI Taxonomy" id="448386"/>
    <lineage>
        <taxon>Eukaryota</taxon>
        <taxon>Rhodophyta</taxon>
        <taxon>Florideophyceae</taxon>
        <taxon>Rhodymeniophycidae</taxon>
        <taxon>Gracilariales</taxon>
        <taxon>Gracilariaceae</taxon>
        <taxon>Gracilariopsis</taxon>
    </lineage>
</organism>
<dbReference type="Proteomes" id="UP000247409">
    <property type="component" value="Unassembled WGS sequence"/>
</dbReference>
<evidence type="ECO:0000313" key="2">
    <source>
        <dbReference type="EMBL" id="PXF49708.1"/>
    </source>
</evidence>
<evidence type="ECO:0000256" key="1">
    <source>
        <dbReference type="SAM" id="Coils"/>
    </source>
</evidence>
<name>A0A2V3J5K1_9FLOR</name>